<organism evidence="10 11">
    <name type="scientific">Trueperella bonasi</name>
    <dbReference type="NCBI Taxonomy" id="312286"/>
    <lineage>
        <taxon>Bacteria</taxon>
        <taxon>Bacillati</taxon>
        <taxon>Actinomycetota</taxon>
        <taxon>Actinomycetes</taxon>
        <taxon>Actinomycetales</taxon>
        <taxon>Actinomycetaceae</taxon>
        <taxon>Trueperella</taxon>
    </lineage>
</organism>
<protein>
    <submittedName>
        <fullName evidence="10">Manganese/zinc/iron transport system permease protein</fullName>
    </submittedName>
</protein>
<evidence type="ECO:0000256" key="3">
    <source>
        <dbReference type="ARBA" id="ARBA00022448"/>
    </source>
</evidence>
<feature type="transmembrane region" description="Helical" evidence="9">
    <location>
        <begin position="235"/>
        <end position="258"/>
    </location>
</feature>
<feature type="transmembrane region" description="Helical" evidence="9">
    <location>
        <begin position="74"/>
        <end position="94"/>
    </location>
</feature>
<keyword evidence="6 9" id="KW-1133">Transmembrane helix</keyword>
<evidence type="ECO:0000256" key="5">
    <source>
        <dbReference type="ARBA" id="ARBA00022692"/>
    </source>
</evidence>
<evidence type="ECO:0000256" key="8">
    <source>
        <dbReference type="RuleBase" id="RU003943"/>
    </source>
</evidence>
<dbReference type="RefSeq" id="WP_307682226.1">
    <property type="nucleotide sequence ID" value="NZ_JAUSQX010000001.1"/>
</dbReference>
<keyword evidence="4" id="KW-1003">Cell membrane</keyword>
<feature type="transmembrane region" description="Helical" evidence="9">
    <location>
        <begin position="50"/>
        <end position="68"/>
    </location>
</feature>
<evidence type="ECO:0000256" key="7">
    <source>
        <dbReference type="ARBA" id="ARBA00023136"/>
    </source>
</evidence>
<dbReference type="Proteomes" id="UP001243212">
    <property type="component" value="Unassembled WGS sequence"/>
</dbReference>
<keyword evidence="5 8" id="KW-0812">Transmembrane</keyword>
<keyword evidence="11" id="KW-1185">Reference proteome</keyword>
<dbReference type="Gene3D" id="1.10.3470.10">
    <property type="entry name" value="ABC transporter involved in vitamin B12 uptake, BtuC"/>
    <property type="match status" value="1"/>
</dbReference>
<feature type="transmembrane region" description="Helical" evidence="9">
    <location>
        <begin position="264"/>
        <end position="284"/>
    </location>
</feature>
<evidence type="ECO:0000256" key="6">
    <source>
        <dbReference type="ARBA" id="ARBA00022989"/>
    </source>
</evidence>
<evidence type="ECO:0000313" key="10">
    <source>
        <dbReference type="EMBL" id="MDP9805977.1"/>
    </source>
</evidence>
<dbReference type="SUPFAM" id="SSF81345">
    <property type="entry name" value="ABC transporter involved in vitamin B12 uptake, BtuC"/>
    <property type="match status" value="1"/>
</dbReference>
<gene>
    <name evidence="10" type="ORF">J2S70_000559</name>
</gene>
<comment type="similarity">
    <text evidence="2 8">Belongs to the ABC-3 integral membrane protein family.</text>
</comment>
<dbReference type="PANTHER" id="PTHR30477:SF3">
    <property type="entry name" value="METAL TRANSPORT SYSTEM MEMBRANE PROTEIN CT_069-RELATED"/>
    <property type="match status" value="1"/>
</dbReference>
<comment type="subcellular location">
    <subcellularLocation>
        <location evidence="1 8">Cell membrane</location>
        <topology evidence="1 8">Multi-pass membrane protein</topology>
    </subcellularLocation>
</comment>
<reference evidence="10 11" key="1">
    <citation type="submission" date="2023-07" db="EMBL/GenBank/DDBJ databases">
        <title>Sequencing the genomes of 1000 actinobacteria strains.</title>
        <authorList>
            <person name="Klenk H.-P."/>
        </authorList>
    </citation>
    <scope>NUCLEOTIDE SEQUENCE [LARGE SCALE GENOMIC DNA]</scope>
    <source>
        <strain evidence="10 11">DSM 17163</strain>
    </source>
</reference>
<accession>A0ABT9NFJ1</accession>
<feature type="transmembrane region" description="Helical" evidence="9">
    <location>
        <begin position="196"/>
        <end position="223"/>
    </location>
</feature>
<dbReference type="Pfam" id="PF00950">
    <property type="entry name" value="ABC-3"/>
    <property type="match status" value="1"/>
</dbReference>
<comment type="caution">
    <text evidence="10">The sequence shown here is derived from an EMBL/GenBank/DDBJ whole genome shotgun (WGS) entry which is preliminary data.</text>
</comment>
<dbReference type="InterPro" id="IPR001626">
    <property type="entry name" value="ABC_TroCD"/>
</dbReference>
<sequence>MDWISPLDFLSVYGFRTTFFTSALVGLLAGSFGSLLYMRRQSLLSDVMGHASLAGVVGGFAVAAGIFGANGQSIAVLIAGAAISSYLAVFLVQWITERTVIGADAAMAISLSLFYGGGLSALHVLNHSSIPGKAGLSDYIFGNAATTRASDGHTIAAIALVLGLVLCAGWKEIKVAIFDPQSAELYGFKLKVINPVLTTCITVAIVSGVKAVGLILMVAFAIIPGAAMHQWARSLGQLVIGSGIIGLLAGAVGAYVSINLGRVPTGPVVVVVLFAVFVVALCTSRRPRHTGARR</sequence>
<keyword evidence="7 9" id="KW-0472">Membrane</keyword>
<feature type="transmembrane region" description="Helical" evidence="9">
    <location>
        <begin position="20"/>
        <end position="38"/>
    </location>
</feature>
<evidence type="ECO:0000256" key="9">
    <source>
        <dbReference type="SAM" id="Phobius"/>
    </source>
</evidence>
<name>A0ABT9NFJ1_9ACTO</name>
<dbReference type="PANTHER" id="PTHR30477">
    <property type="entry name" value="ABC-TRANSPORTER METAL-BINDING PROTEIN"/>
    <property type="match status" value="1"/>
</dbReference>
<dbReference type="EMBL" id="JAUSQX010000001">
    <property type="protein sequence ID" value="MDP9805977.1"/>
    <property type="molecule type" value="Genomic_DNA"/>
</dbReference>
<proteinExistence type="inferred from homology"/>
<keyword evidence="3 8" id="KW-0813">Transport</keyword>
<feature type="transmembrane region" description="Helical" evidence="9">
    <location>
        <begin position="106"/>
        <end position="125"/>
    </location>
</feature>
<evidence type="ECO:0000256" key="4">
    <source>
        <dbReference type="ARBA" id="ARBA00022475"/>
    </source>
</evidence>
<dbReference type="InterPro" id="IPR037294">
    <property type="entry name" value="ABC_BtuC-like"/>
</dbReference>
<evidence type="ECO:0000313" key="11">
    <source>
        <dbReference type="Proteomes" id="UP001243212"/>
    </source>
</evidence>
<evidence type="ECO:0000256" key="2">
    <source>
        <dbReference type="ARBA" id="ARBA00008034"/>
    </source>
</evidence>
<evidence type="ECO:0000256" key="1">
    <source>
        <dbReference type="ARBA" id="ARBA00004651"/>
    </source>
</evidence>